<dbReference type="EMBL" id="JAVKPH010000002">
    <property type="protein sequence ID" value="MDR5651431.1"/>
    <property type="molecule type" value="Genomic_DNA"/>
</dbReference>
<proteinExistence type="predicted"/>
<gene>
    <name evidence="1" type="ORF">RGD00_02355</name>
</gene>
<dbReference type="InterPro" id="IPR036388">
    <property type="entry name" value="WH-like_DNA-bd_sf"/>
</dbReference>
<name>A0ABU1F3J4_9RHOB</name>
<evidence type="ECO:0008006" key="3">
    <source>
        <dbReference type="Google" id="ProtNLM"/>
    </source>
</evidence>
<comment type="caution">
    <text evidence="1">The sequence shown here is derived from an EMBL/GenBank/DDBJ whole genome shotgun (WGS) entry which is preliminary data.</text>
</comment>
<sequence>MNFHAARWAAGVGGLGTPGRSILLTLAHMSDNHGVCFPNWHTLAVQSQCSKRTIARHLTVFEERNLVVRQARFAKHHGRISSFYILIGWPGRDLIPPTGHPKHGMAILETPSTRFLYEDQQSGWHGDGATAAVRKNNNLILDSTTAAEIALSLERCLDALGPWANDENRRMLSGDVEGLSALLEHFDLEQHVLPVLAAKSSHGTKAPPLRVWGYFREAIGNLALKLERGRSCRNSSRRGGATHGQERP</sequence>
<dbReference type="Gene3D" id="1.10.10.10">
    <property type="entry name" value="Winged helix-like DNA-binding domain superfamily/Winged helix DNA-binding domain"/>
    <property type="match status" value="1"/>
</dbReference>
<evidence type="ECO:0000313" key="2">
    <source>
        <dbReference type="Proteomes" id="UP001247754"/>
    </source>
</evidence>
<accession>A0ABU1F3J4</accession>
<organism evidence="1 2">
    <name type="scientific">Ruixingdingia sedimenti</name>
    <dbReference type="NCBI Taxonomy" id="3073604"/>
    <lineage>
        <taxon>Bacteria</taxon>
        <taxon>Pseudomonadati</taxon>
        <taxon>Pseudomonadota</taxon>
        <taxon>Alphaproteobacteria</taxon>
        <taxon>Rhodobacterales</taxon>
        <taxon>Paracoccaceae</taxon>
        <taxon>Ruixingdingia</taxon>
    </lineage>
</organism>
<dbReference type="RefSeq" id="WP_310455591.1">
    <property type="nucleotide sequence ID" value="NZ_JAVKPH010000002.1"/>
</dbReference>
<keyword evidence="2" id="KW-1185">Reference proteome</keyword>
<reference evidence="1 2" key="1">
    <citation type="submission" date="2023-09" db="EMBL/GenBank/DDBJ databases">
        <title>Xinfangfangia sedmenti sp. nov., isolated the sedment.</title>
        <authorList>
            <person name="Xu L."/>
        </authorList>
    </citation>
    <scope>NUCLEOTIDE SEQUENCE [LARGE SCALE GENOMIC DNA]</scope>
    <source>
        <strain evidence="1 2">LG-4</strain>
    </source>
</reference>
<protein>
    <recommendedName>
        <fullName evidence="3">Helix-turn-helix domain-containing protein</fullName>
    </recommendedName>
</protein>
<evidence type="ECO:0000313" key="1">
    <source>
        <dbReference type="EMBL" id="MDR5651431.1"/>
    </source>
</evidence>
<dbReference type="Proteomes" id="UP001247754">
    <property type="component" value="Unassembled WGS sequence"/>
</dbReference>
<dbReference type="Pfam" id="PF13730">
    <property type="entry name" value="HTH_36"/>
    <property type="match status" value="1"/>
</dbReference>